<evidence type="ECO:0000313" key="14">
    <source>
        <dbReference type="Proteomes" id="UP000027265"/>
    </source>
</evidence>
<proteinExistence type="predicted"/>
<evidence type="ECO:0000256" key="1">
    <source>
        <dbReference type="ARBA" id="ARBA00004123"/>
    </source>
</evidence>
<dbReference type="Pfam" id="PF13894">
    <property type="entry name" value="zf-C2H2_4"/>
    <property type="match status" value="1"/>
</dbReference>
<evidence type="ECO:0000256" key="5">
    <source>
        <dbReference type="ARBA" id="ARBA00022833"/>
    </source>
</evidence>
<dbReference type="PROSITE" id="PS00028">
    <property type="entry name" value="ZINC_FINGER_C2H2_1"/>
    <property type="match status" value="6"/>
</dbReference>
<dbReference type="AlphaFoldDB" id="A0A067Q3Z7"/>
<keyword evidence="3" id="KW-0677">Repeat</keyword>
<feature type="domain" description="C2H2-type" evidence="12">
    <location>
        <begin position="537"/>
        <end position="566"/>
    </location>
</feature>
<organism evidence="13 14">
    <name type="scientific">Jaapia argillacea MUCL 33604</name>
    <dbReference type="NCBI Taxonomy" id="933084"/>
    <lineage>
        <taxon>Eukaryota</taxon>
        <taxon>Fungi</taxon>
        <taxon>Dikarya</taxon>
        <taxon>Basidiomycota</taxon>
        <taxon>Agaricomycotina</taxon>
        <taxon>Agaricomycetes</taxon>
        <taxon>Agaricomycetidae</taxon>
        <taxon>Jaapiales</taxon>
        <taxon>Jaapiaceae</taxon>
        <taxon>Jaapia</taxon>
    </lineage>
</organism>
<feature type="region of interest" description="Disordered" evidence="11">
    <location>
        <begin position="158"/>
        <end position="220"/>
    </location>
</feature>
<evidence type="ECO:0000259" key="12">
    <source>
        <dbReference type="PROSITE" id="PS50157"/>
    </source>
</evidence>
<dbReference type="PANTHER" id="PTHR19818:SF139">
    <property type="entry name" value="PAIR-RULE PROTEIN ODD-PAIRED"/>
    <property type="match status" value="1"/>
</dbReference>
<feature type="compositionally biased region" description="Polar residues" evidence="11">
    <location>
        <begin position="173"/>
        <end position="194"/>
    </location>
</feature>
<dbReference type="STRING" id="933084.A0A067Q3Z7"/>
<evidence type="ECO:0000256" key="9">
    <source>
        <dbReference type="ARBA" id="ARBA00023242"/>
    </source>
</evidence>
<keyword evidence="6" id="KW-0805">Transcription regulation</keyword>
<feature type="region of interest" description="Disordered" evidence="11">
    <location>
        <begin position="347"/>
        <end position="382"/>
    </location>
</feature>
<keyword evidence="14" id="KW-1185">Reference proteome</keyword>
<dbReference type="GO" id="GO:0000978">
    <property type="term" value="F:RNA polymerase II cis-regulatory region sequence-specific DNA binding"/>
    <property type="evidence" value="ECO:0007669"/>
    <property type="project" value="TreeGrafter"/>
</dbReference>
<accession>A0A067Q3Z7</accession>
<comment type="subcellular location">
    <subcellularLocation>
        <location evidence="1">Nucleus</location>
    </subcellularLocation>
</comment>
<dbReference type="GO" id="GO:0045944">
    <property type="term" value="P:positive regulation of transcription by RNA polymerase II"/>
    <property type="evidence" value="ECO:0007669"/>
    <property type="project" value="UniProtKB-ARBA"/>
</dbReference>
<dbReference type="PROSITE" id="PS50157">
    <property type="entry name" value="ZINC_FINGER_C2H2_2"/>
    <property type="match status" value="4"/>
</dbReference>
<name>A0A067Q3Z7_9AGAM</name>
<keyword evidence="2" id="KW-0479">Metal-binding</keyword>
<dbReference type="Pfam" id="PF00096">
    <property type="entry name" value="zf-C2H2"/>
    <property type="match status" value="2"/>
</dbReference>
<evidence type="ECO:0000256" key="11">
    <source>
        <dbReference type="SAM" id="MobiDB-lite"/>
    </source>
</evidence>
<dbReference type="SMART" id="SM00355">
    <property type="entry name" value="ZnF_C2H2"/>
    <property type="match status" value="7"/>
</dbReference>
<dbReference type="Proteomes" id="UP000027265">
    <property type="component" value="Unassembled WGS sequence"/>
</dbReference>
<feature type="compositionally biased region" description="Low complexity" evidence="11">
    <location>
        <begin position="397"/>
        <end position="417"/>
    </location>
</feature>
<dbReference type="InterPro" id="IPR036236">
    <property type="entry name" value="Znf_C2H2_sf"/>
</dbReference>
<dbReference type="SUPFAM" id="SSF57667">
    <property type="entry name" value="beta-beta-alpha zinc fingers"/>
    <property type="match status" value="5"/>
</dbReference>
<dbReference type="FunFam" id="3.30.160.60:FF:000325">
    <property type="entry name" value="ZFP90 zinc finger protein"/>
    <property type="match status" value="1"/>
</dbReference>
<dbReference type="Gene3D" id="3.30.160.60">
    <property type="entry name" value="Classic Zinc Finger"/>
    <property type="match status" value="7"/>
</dbReference>
<dbReference type="InterPro" id="IPR013087">
    <property type="entry name" value="Znf_C2H2_type"/>
</dbReference>
<dbReference type="InterPro" id="IPR050329">
    <property type="entry name" value="GLI_C2H2-zinc-finger"/>
</dbReference>
<dbReference type="FunFam" id="3.30.160.60:FF:000125">
    <property type="entry name" value="Putative zinc finger protein 143"/>
    <property type="match status" value="1"/>
</dbReference>
<keyword evidence="5" id="KW-0862">Zinc</keyword>
<keyword evidence="4 10" id="KW-0863">Zinc-finger</keyword>
<dbReference type="OrthoDB" id="3437960at2759"/>
<keyword evidence="9" id="KW-0539">Nucleus</keyword>
<dbReference type="PANTHER" id="PTHR19818">
    <property type="entry name" value="ZINC FINGER PROTEIN ZIC AND GLI"/>
    <property type="match status" value="1"/>
</dbReference>
<evidence type="ECO:0000256" key="4">
    <source>
        <dbReference type="ARBA" id="ARBA00022771"/>
    </source>
</evidence>
<evidence type="ECO:0000313" key="13">
    <source>
        <dbReference type="EMBL" id="KDQ61783.1"/>
    </source>
</evidence>
<evidence type="ECO:0000256" key="7">
    <source>
        <dbReference type="ARBA" id="ARBA00023125"/>
    </source>
</evidence>
<gene>
    <name evidence="13" type="ORF">JAAARDRAFT_31264</name>
</gene>
<dbReference type="GO" id="GO:0005634">
    <property type="term" value="C:nucleus"/>
    <property type="evidence" value="ECO:0007669"/>
    <property type="project" value="UniProtKB-SubCell"/>
</dbReference>
<feature type="domain" description="C2H2-type" evidence="12">
    <location>
        <begin position="509"/>
        <end position="536"/>
    </location>
</feature>
<dbReference type="EMBL" id="KL197712">
    <property type="protein sequence ID" value="KDQ61783.1"/>
    <property type="molecule type" value="Genomic_DNA"/>
</dbReference>
<evidence type="ECO:0000256" key="3">
    <source>
        <dbReference type="ARBA" id="ARBA00022737"/>
    </source>
</evidence>
<feature type="domain" description="C2H2-type" evidence="12">
    <location>
        <begin position="567"/>
        <end position="594"/>
    </location>
</feature>
<feature type="region of interest" description="Disordered" evidence="11">
    <location>
        <begin position="397"/>
        <end position="434"/>
    </location>
</feature>
<dbReference type="HOGENOM" id="CLU_029481_0_0_1"/>
<evidence type="ECO:0000256" key="10">
    <source>
        <dbReference type="PROSITE-ProRule" id="PRU00042"/>
    </source>
</evidence>
<dbReference type="GO" id="GO:0000981">
    <property type="term" value="F:DNA-binding transcription factor activity, RNA polymerase II-specific"/>
    <property type="evidence" value="ECO:0007669"/>
    <property type="project" value="UniProtKB-ARBA"/>
</dbReference>
<dbReference type="FunFam" id="3.30.160.60:FF:000624">
    <property type="entry name" value="zinc finger protein 697"/>
    <property type="match status" value="2"/>
</dbReference>
<keyword evidence="7" id="KW-0238">DNA-binding</keyword>
<keyword evidence="8" id="KW-0804">Transcription</keyword>
<protein>
    <recommendedName>
        <fullName evidence="12">C2H2-type domain-containing protein</fullName>
    </recommendedName>
</protein>
<evidence type="ECO:0000256" key="2">
    <source>
        <dbReference type="ARBA" id="ARBA00022723"/>
    </source>
</evidence>
<sequence>MEACALSPSSEGWQDCMCMGRSTKICEECKIPEFTAQITPQCTDQCVVVPCTDCVVSDPPCVATAGPYVCNFSCQGGYECSGFQEFLQCCSNGLQTYPGSSGSSTSGVVQPPFPLDLNFNPLLCDCMPPNQGLQHGAPPAQNNTHFHTPSSLSDAGCSIVTTPSLQPSPPSQFTHLGSSNQFRPLESDSQSFAGPSQTFTIPPTSPTPPVQSFANHHPSHALSLQTHAQLPPPTPSPTSSASSFPCMWADCHSTFTSLTELVGHVNVQHLRLPSPAPSPHRSSMDNLSCHWGDCQLYPNPASSADAPTDNQLDTALSILATHLFQDHLGLPPNPFLARLNQAQAQLNSSPFTHPTPSATPTPTLSSAPSPGGSSATSSPRLSGALSESLTLSSFTSTSTPFSPSTSFSPASTFSPTSTPAPTPTSAPTTPRPSLHECSDDQHYCRWQNCRAVFATCDELTEHTTSAHVGGGKSHYDCFWEGCARNGANGFASKQKICRHLQSHTGHRPFQCKVCKQYFSEAATLQQHMRRHTQEKPYVCDFPGCGKAFAITGALTIHKRIHNGQKPFKCTYCEKAFAESSNLSKHLRTHTGARPYTCTEKDCNKSFARPDQLTRHMGVHKKKGGVKSS</sequence>
<reference evidence="14" key="1">
    <citation type="journal article" date="2014" name="Proc. Natl. Acad. Sci. U.S.A.">
        <title>Extensive sampling of basidiomycete genomes demonstrates inadequacy of the white-rot/brown-rot paradigm for wood decay fungi.</title>
        <authorList>
            <person name="Riley R."/>
            <person name="Salamov A.A."/>
            <person name="Brown D.W."/>
            <person name="Nagy L.G."/>
            <person name="Floudas D."/>
            <person name="Held B.W."/>
            <person name="Levasseur A."/>
            <person name="Lombard V."/>
            <person name="Morin E."/>
            <person name="Otillar R."/>
            <person name="Lindquist E.A."/>
            <person name="Sun H."/>
            <person name="LaButti K.M."/>
            <person name="Schmutz J."/>
            <person name="Jabbour D."/>
            <person name="Luo H."/>
            <person name="Baker S.E."/>
            <person name="Pisabarro A.G."/>
            <person name="Walton J.D."/>
            <person name="Blanchette R.A."/>
            <person name="Henrissat B."/>
            <person name="Martin F."/>
            <person name="Cullen D."/>
            <person name="Hibbett D.S."/>
            <person name="Grigoriev I.V."/>
        </authorList>
    </citation>
    <scope>NUCLEOTIDE SEQUENCE [LARGE SCALE GENOMIC DNA]</scope>
    <source>
        <strain evidence="14">MUCL 33604</strain>
    </source>
</reference>
<feature type="compositionally biased region" description="Low complexity" evidence="11">
    <location>
        <begin position="348"/>
        <end position="382"/>
    </location>
</feature>
<evidence type="ECO:0000256" key="6">
    <source>
        <dbReference type="ARBA" id="ARBA00023015"/>
    </source>
</evidence>
<evidence type="ECO:0000256" key="8">
    <source>
        <dbReference type="ARBA" id="ARBA00023163"/>
    </source>
</evidence>
<dbReference type="GO" id="GO:0008270">
    <property type="term" value="F:zinc ion binding"/>
    <property type="evidence" value="ECO:0007669"/>
    <property type="project" value="UniProtKB-KW"/>
</dbReference>
<dbReference type="InParanoid" id="A0A067Q3Z7"/>
<feature type="domain" description="C2H2-type" evidence="12">
    <location>
        <begin position="595"/>
        <end position="624"/>
    </location>
</feature>